<proteinExistence type="predicted"/>
<gene>
    <name evidence="2" type="primary">CIDEA</name>
</gene>
<keyword evidence="2" id="KW-0808">Transferase</keyword>
<dbReference type="RefSeq" id="XP_074208453.1">
    <property type="nucleotide sequence ID" value="XM_074352352.1"/>
</dbReference>
<name>A0AC58PEK1_CAMBA</name>
<evidence type="ECO:0000313" key="1">
    <source>
        <dbReference type="Proteomes" id="UP001732780"/>
    </source>
</evidence>
<keyword evidence="1" id="KW-1185">Reference proteome</keyword>
<sequence>MPPSPGTNVTPAGCASDQILADALGKRVVVPSPKDKAGAGERPPPQPPSDASRVSVQERNSVRTPSAQRQHQISQVKDSAPPDCPLPTHCTSDTSHKSRNVKDVLLLCSVSRPLTFMGSQTKKVLLAPLKHPARPFRVSSHDRSSRRGLMAGSLGELLSKTLDALMITSRLVTLVLEEDGTVVDTEEFFQTLGDNTHFMALEKGQKWTPTENGSHKCPQEVGVPPGQVPHWPSLPPRGLTCPPAESLCRGTALTTGLQADSVTAAGQSTSARWPWVTLGGNCVPARQPPRRSGIARVTLDLYKLNPRDVVGCLNVKATMYEMYSVSYDIRCTGLKALLRSLLRVLSHAAQVTGQFLIYAGTYMLQVLADTEEQVVAGSRCRQGVTSG</sequence>
<dbReference type="Proteomes" id="UP001732780">
    <property type="component" value="Chromosome 24"/>
</dbReference>
<accession>A0AC58PEK1</accession>
<organism evidence="1 2">
    <name type="scientific">Camelus bactrianus</name>
    <name type="common">Bactrian camel</name>
    <dbReference type="NCBI Taxonomy" id="9837"/>
    <lineage>
        <taxon>Eukaryota</taxon>
        <taxon>Metazoa</taxon>
        <taxon>Chordata</taxon>
        <taxon>Craniata</taxon>
        <taxon>Vertebrata</taxon>
        <taxon>Euteleostomi</taxon>
        <taxon>Mammalia</taxon>
        <taxon>Eutheria</taxon>
        <taxon>Laurasiatheria</taxon>
        <taxon>Artiodactyla</taxon>
        <taxon>Tylopoda</taxon>
        <taxon>Camelidae</taxon>
        <taxon>Camelus</taxon>
    </lineage>
</organism>
<protein>
    <submittedName>
        <fullName evidence="2">Lipid transferase CIDEA isoform X2</fullName>
    </submittedName>
</protein>
<evidence type="ECO:0000313" key="2">
    <source>
        <dbReference type="RefSeq" id="XP_074208453.1"/>
    </source>
</evidence>
<reference evidence="2" key="1">
    <citation type="submission" date="2025-08" db="UniProtKB">
        <authorList>
            <consortium name="RefSeq"/>
        </authorList>
    </citation>
    <scope>IDENTIFICATION</scope>
    <source>
        <tissue evidence="2">Blood</tissue>
    </source>
</reference>